<proteinExistence type="predicted"/>
<evidence type="ECO:0000256" key="1">
    <source>
        <dbReference type="SAM" id="Phobius"/>
    </source>
</evidence>
<keyword evidence="1" id="KW-0812">Transmembrane</keyword>
<dbReference type="Proteomes" id="UP000223606">
    <property type="component" value="Chromosome 1"/>
</dbReference>
<evidence type="ECO:0000313" key="3">
    <source>
        <dbReference type="Proteomes" id="UP000223606"/>
    </source>
</evidence>
<dbReference type="KEGG" id="hdi:HDIA_2462"/>
<dbReference type="Pfam" id="PF20398">
    <property type="entry name" value="DUF6691"/>
    <property type="match status" value="1"/>
</dbReference>
<gene>
    <name evidence="2" type="ORF">HDIA_2462</name>
</gene>
<feature type="transmembrane region" description="Helical" evidence="1">
    <location>
        <begin position="50"/>
        <end position="69"/>
    </location>
</feature>
<dbReference type="EMBL" id="LT960614">
    <property type="protein sequence ID" value="SON56003.1"/>
    <property type="molecule type" value="Genomic_DNA"/>
</dbReference>
<accession>A0A2C9D6X8</accession>
<sequence length="161" mass="16565">MTHQTSQTLIIMALSGALAGTGVVLCGLTDTEALRSLLAGGGLSSAASGLAFAFVSGLLVAMVGIRIGQRRKRPVLSPIFHSPTRRTIDVRLVLGALLFGIGAGLSGLLPGAAVASLAIAPLKALAALLVMALGMRCVDIVLHEGSHRRRLHDRMAPRGSQ</sequence>
<dbReference type="InterPro" id="IPR046513">
    <property type="entry name" value="DUF6691"/>
</dbReference>
<organism evidence="2 3">
    <name type="scientific">Hartmannibacter diazotrophicus</name>
    <dbReference type="NCBI Taxonomy" id="1482074"/>
    <lineage>
        <taxon>Bacteria</taxon>
        <taxon>Pseudomonadati</taxon>
        <taxon>Pseudomonadota</taxon>
        <taxon>Alphaproteobacteria</taxon>
        <taxon>Hyphomicrobiales</taxon>
        <taxon>Pleomorphomonadaceae</taxon>
        <taxon>Hartmannibacter</taxon>
    </lineage>
</organism>
<reference evidence="3" key="1">
    <citation type="submission" date="2017-09" db="EMBL/GenBank/DDBJ databases">
        <title>Genome sequence of Nannocystis excedens DSM 71.</title>
        <authorList>
            <person name="Blom J."/>
        </authorList>
    </citation>
    <scope>NUCLEOTIDE SEQUENCE [LARGE SCALE GENOMIC DNA]</scope>
    <source>
        <strain evidence="3">type strain: E19</strain>
    </source>
</reference>
<evidence type="ECO:0000313" key="2">
    <source>
        <dbReference type="EMBL" id="SON56003.1"/>
    </source>
</evidence>
<keyword evidence="3" id="KW-1185">Reference proteome</keyword>
<dbReference type="RefSeq" id="WP_099556433.1">
    <property type="nucleotide sequence ID" value="NZ_LT960614.1"/>
</dbReference>
<keyword evidence="1" id="KW-1133">Transmembrane helix</keyword>
<dbReference type="OrthoDB" id="9790409at2"/>
<keyword evidence="1" id="KW-0472">Membrane</keyword>
<dbReference type="AlphaFoldDB" id="A0A2C9D6X8"/>
<protein>
    <submittedName>
        <fullName evidence="2">Putative transporter component</fullName>
    </submittedName>
</protein>
<feature type="transmembrane region" description="Helical" evidence="1">
    <location>
        <begin position="124"/>
        <end position="142"/>
    </location>
</feature>
<name>A0A2C9D6X8_9HYPH</name>
<feature type="transmembrane region" description="Helical" evidence="1">
    <location>
        <begin position="90"/>
        <end position="118"/>
    </location>
</feature>